<keyword evidence="5" id="KW-0378">Hydrolase</keyword>
<name>A0A7L1FM17_SYLBO</name>
<evidence type="ECO:0000256" key="5">
    <source>
        <dbReference type="ARBA" id="ARBA00022801"/>
    </source>
</evidence>
<comment type="caution">
    <text evidence="8">The sequence shown here is derived from an EMBL/GenBank/DDBJ whole genome shotgun (WGS) entry which is preliminary data.</text>
</comment>
<feature type="non-terminal residue" evidence="8">
    <location>
        <position position="109"/>
    </location>
</feature>
<evidence type="ECO:0000256" key="2">
    <source>
        <dbReference type="ARBA" id="ARBA00022695"/>
    </source>
</evidence>
<dbReference type="GO" id="GO:0003964">
    <property type="term" value="F:RNA-directed DNA polymerase activity"/>
    <property type="evidence" value="ECO:0007669"/>
    <property type="project" value="UniProtKB-KW"/>
</dbReference>
<protein>
    <submittedName>
        <fullName evidence="8">PO113 protein</fullName>
    </submittedName>
</protein>
<dbReference type="AlphaFoldDB" id="A0A7L1FM17"/>
<dbReference type="InterPro" id="IPR002156">
    <property type="entry name" value="RNaseH_domain"/>
</dbReference>
<organism evidence="8 9">
    <name type="scientific">Sylvia borin</name>
    <name type="common">Garden warbler</name>
    <dbReference type="NCBI Taxonomy" id="73324"/>
    <lineage>
        <taxon>Eukaryota</taxon>
        <taxon>Metazoa</taxon>
        <taxon>Chordata</taxon>
        <taxon>Craniata</taxon>
        <taxon>Vertebrata</taxon>
        <taxon>Euteleostomi</taxon>
        <taxon>Archelosauria</taxon>
        <taxon>Archosauria</taxon>
        <taxon>Dinosauria</taxon>
        <taxon>Saurischia</taxon>
        <taxon>Theropoda</taxon>
        <taxon>Coelurosauria</taxon>
        <taxon>Aves</taxon>
        <taxon>Neognathae</taxon>
        <taxon>Neoaves</taxon>
        <taxon>Telluraves</taxon>
        <taxon>Australaves</taxon>
        <taxon>Passeriformes</taxon>
        <taxon>Sylvioidea</taxon>
        <taxon>Sylviidae</taxon>
        <taxon>Sylviinae</taxon>
        <taxon>Sylvia</taxon>
    </lineage>
</organism>
<dbReference type="SUPFAM" id="SSF53098">
    <property type="entry name" value="Ribonuclease H-like"/>
    <property type="match status" value="1"/>
</dbReference>
<evidence type="ECO:0000256" key="4">
    <source>
        <dbReference type="ARBA" id="ARBA00022759"/>
    </source>
</evidence>
<dbReference type="Pfam" id="PF00075">
    <property type="entry name" value="RNase_H"/>
    <property type="match status" value="1"/>
</dbReference>
<keyword evidence="9" id="KW-1185">Reference proteome</keyword>
<keyword evidence="3" id="KW-0540">Nuclease</keyword>
<evidence type="ECO:0000256" key="3">
    <source>
        <dbReference type="ARBA" id="ARBA00022722"/>
    </source>
</evidence>
<keyword evidence="6" id="KW-0695">RNA-directed DNA polymerase</keyword>
<feature type="domain" description="RNase H type-1" evidence="7">
    <location>
        <begin position="15"/>
        <end position="109"/>
    </location>
</feature>
<evidence type="ECO:0000313" key="8">
    <source>
        <dbReference type="EMBL" id="NXN02873.1"/>
    </source>
</evidence>
<proteinExistence type="predicted"/>
<dbReference type="Gene3D" id="3.30.420.10">
    <property type="entry name" value="Ribonuclease H-like superfamily/Ribonuclease H"/>
    <property type="match status" value="1"/>
</dbReference>
<reference evidence="8 9" key="1">
    <citation type="submission" date="2019-09" db="EMBL/GenBank/DDBJ databases">
        <title>Bird 10,000 Genomes (B10K) Project - Family phase.</title>
        <authorList>
            <person name="Zhang G."/>
        </authorList>
    </citation>
    <scope>NUCLEOTIDE SEQUENCE [LARGE SCALE GENOMIC DNA]</scope>
    <source>
        <strain evidence="8">B10K-DU-002-19</strain>
        <tissue evidence="8">Muscle</tissue>
    </source>
</reference>
<dbReference type="EMBL" id="VXBG01012881">
    <property type="protein sequence ID" value="NXN02873.1"/>
    <property type="molecule type" value="Genomic_DNA"/>
</dbReference>
<dbReference type="Proteomes" id="UP000538515">
    <property type="component" value="Unassembled WGS sequence"/>
</dbReference>
<evidence type="ECO:0000256" key="6">
    <source>
        <dbReference type="ARBA" id="ARBA00022918"/>
    </source>
</evidence>
<dbReference type="PANTHER" id="PTHR41694">
    <property type="entry name" value="ENDOGENOUS RETROVIRUS GROUP K MEMBER POL PROTEIN"/>
    <property type="match status" value="1"/>
</dbReference>
<evidence type="ECO:0000313" key="9">
    <source>
        <dbReference type="Proteomes" id="UP000538515"/>
    </source>
</evidence>
<evidence type="ECO:0000259" key="7">
    <source>
        <dbReference type="PROSITE" id="PS50879"/>
    </source>
</evidence>
<feature type="non-terminal residue" evidence="8">
    <location>
        <position position="1"/>
    </location>
</feature>
<dbReference type="InterPro" id="IPR012337">
    <property type="entry name" value="RNaseH-like_sf"/>
</dbReference>
<keyword evidence="2" id="KW-0548">Nucleotidyltransferase</keyword>
<dbReference type="GO" id="GO:0004523">
    <property type="term" value="F:RNA-DNA hybrid ribonuclease activity"/>
    <property type="evidence" value="ECO:0007669"/>
    <property type="project" value="InterPro"/>
</dbReference>
<keyword evidence="1" id="KW-0808">Transferase</keyword>
<sequence>EWDWITRPLREDKPIAGALTAFTDAGRKSRSAAVVWQEQGEWKQHLLKAEPEDSLQTLELLAVVWAVSHLNAPLNVVSDSLYVVRVASRIEDSTIKEVANKRLFSLFLQ</sequence>
<dbReference type="PANTHER" id="PTHR41694:SF3">
    <property type="entry name" value="RNA-DIRECTED DNA POLYMERASE-RELATED"/>
    <property type="match status" value="1"/>
</dbReference>
<dbReference type="PROSITE" id="PS50879">
    <property type="entry name" value="RNASE_H_1"/>
    <property type="match status" value="1"/>
</dbReference>
<dbReference type="InterPro" id="IPR036397">
    <property type="entry name" value="RNaseH_sf"/>
</dbReference>
<accession>A0A7L1FM17</accession>
<gene>
    <name evidence="8" type="primary">Hervk_1</name>
    <name evidence="8" type="ORF">SYLBOR_R15493</name>
</gene>
<keyword evidence="4" id="KW-0255">Endonuclease</keyword>
<evidence type="ECO:0000256" key="1">
    <source>
        <dbReference type="ARBA" id="ARBA00022679"/>
    </source>
</evidence>
<dbReference type="GO" id="GO:0035613">
    <property type="term" value="F:RNA stem-loop binding"/>
    <property type="evidence" value="ECO:0007669"/>
    <property type="project" value="TreeGrafter"/>
</dbReference>